<keyword evidence="3" id="KW-1185">Reference proteome</keyword>
<dbReference type="EMBL" id="MU825904">
    <property type="protein sequence ID" value="KAJ7383203.1"/>
    <property type="molecule type" value="Genomic_DNA"/>
</dbReference>
<comment type="caution">
    <text evidence="2">The sequence shown here is derived from an EMBL/GenBank/DDBJ whole genome shotgun (WGS) entry which is preliminary data.</text>
</comment>
<feature type="coiled-coil region" evidence="1">
    <location>
        <begin position="296"/>
        <end position="358"/>
    </location>
</feature>
<accession>A0A9X0D2D8</accession>
<evidence type="ECO:0000256" key="1">
    <source>
        <dbReference type="SAM" id="Coils"/>
    </source>
</evidence>
<evidence type="ECO:0000313" key="2">
    <source>
        <dbReference type="EMBL" id="KAJ7383203.1"/>
    </source>
</evidence>
<keyword evidence="1" id="KW-0175">Coiled coil</keyword>
<sequence>MNPDQLLSSRNNAVDSRFSSIPTKVHHLYSSSSKTAPQYVNNGALNLSSSTNFEDEFGPSYSNIGLHVEVRNLRKALNLPVDTLPKANGLSSKYGSRTSQVFLTDSGYSSKTYPQSVEATCMKNVTASRNADVMYNGAGHSTALGLESSYDVKTNPVSVELNSWGHQLNSSNLYERSLKSSLDESETKRMLLLEKLREAHLAIQNQAEKLAATESEICFLRGQLKSMGTAARGGLFGNGKKTLEFFKSESLKNREAFLFRVNDLDKELKVLTTIHNALQIEATKKASALEKTTFYVTTVQQDNDKLQEVNNGLKKELSSLRDIVDQHTSHKVNASKQLEQLNKDYQNILQEHAVIKHQLSERVKATEKAKRKQDQMAKKLYS</sequence>
<organism evidence="2 3">
    <name type="scientific">Desmophyllum pertusum</name>
    <dbReference type="NCBI Taxonomy" id="174260"/>
    <lineage>
        <taxon>Eukaryota</taxon>
        <taxon>Metazoa</taxon>
        <taxon>Cnidaria</taxon>
        <taxon>Anthozoa</taxon>
        <taxon>Hexacorallia</taxon>
        <taxon>Scleractinia</taxon>
        <taxon>Caryophylliina</taxon>
        <taxon>Caryophylliidae</taxon>
        <taxon>Desmophyllum</taxon>
    </lineage>
</organism>
<dbReference type="AlphaFoldDB" id="A0A9X0D2D8"/>
<gene>
    <name evidence="2" type="ORF">OS493_030001</name>
</gene>
<evidence type="ECO:0000313" key="3">
    <source>
        <dbReference type="Proteomes" id="UP001163046"/>
    </source>
</evidence>
<name>A0A9X0D2D8_9CNID</name>
<proteinExistence type="predicted"/>
<protein>
    <submittedName>
        <fullName evidence="2">Uncharacterized protein</fullName>
    </submittedName>
</protein>
<dbReference type="Proteomes" id="UP001163046">
    <property type="component" value="Unassembled WGS sequence"/>
</dbReference>
<dbReference type="OrthoDB" id="5982442at2759"/>
<reference evidence="2" key="1">
    <citation type="submission" date="2023-01" db="EMBL/GenBank/DDBJ databases">
        <title>Genome assembly of the deep-sea coral Lophelia pertusa.</title>
        <authorList>
            <person name="Herrera S."/>
            <person name="Cordes E."/>
        </authorList>
    </citation>
    <scope>NUCLEOTIDE SEQUENCE</scope>
    <source>
        <strain evidence="2">USNM1676648</strain>
        <tissue evidence="2">Polyp</tissue>
    </source>
</reference>